<evidence type="ECO:0000256" key="6">
    <source>
        <dbReference type="ARBA" id="ARBA00026121"/>
    </source>
</evidence>
<keyword evidence="4 7" id="KW-0276">Fatty acid metabolism</keyword>
<dbReference type="GO" id="GO:0016020">
    <property type="term" value="C:membrane"/>
    <property type="evidence" value="ECO:0007669"/>
    <property type="project" value="TreeGrafter"/>
</dbReference>
<evidence type="ECO:0000313" key="10">
    <source>
        <dbReference type="Proteomes" id="UP000054350"/>
    </source>
</evidence>
<dbReference type="CDD" id="cd05927">
    <property type="entry name" value="LC-FACS_euk"/>
    <property type="match status" value="1"/>
</dbReference>
<name>A0A0L0T189_ALLM3</name>
<protein>
    <recommendedName>
        <fullName evidence="6 7">Long-chain-fatty-acid--CoA ligase</fullName>
        <ecNumber evidence="6 7">6.2.1.3</ecNumber>
    </recommendedName>
</protein>
<evidence type="ECO:0000256" key="5">
    <source>
        <dbReference type="ARBA" id="ARBA00022840"/>
    </source>
</evidence>
<comment type="catalytic activity">
    <reaction evidence="7">
        <text>a long-chain fatty acid + ATP + CoA = a long-chain fatty acyl-CoA + AMP + diphosphate</text>
        <dbReference type="Rhea" id="RHEA:15421"/>
        <dbReference type="ChEBI" id="CHEBI:30616"/>
        <dbReference type="ChEBI" id="CHEBI:33019"/>
        <dbReference type="ChEBI" id="CHEBI:57287"/>
        <dbReference type="ChEBI" id="CHEBI:57560"/>
        <dbReference type="ChEBI" id="CHEBI:83139"/>
        <dbReference type="ChEBI" id="CHEBI:456215"/>
        <dbReference type="EC" id="6.2.1.3"/>
    </reaction>
</comment>
<dbReference type="GO" id="GO:0004467">
    <property type="term" value="F:long-chain fatty acid-CoA ligase activity"/>
    <property type="evidence" value="ECO:0007669"/>
    <property type="project" value="UniProtKB-EC"/>
</dbReference>
<dbReference type="GO" id="GO:0005524">
    <property type="term" value="F:ATP binding"/>
    <property type="evidence" value="ECO:0007669"/>
    <property type="project" value="UniProtKB-KW"/>
</dbReference>
<dbReference type="STRING" id="578462.A0A0L0T189"/>
<gene>
    <name evidence="9" type="ORF">AMAG_12668</name>
</gene>
<dbReference type="PANTHER" id="PTHR43272:SF33">
    <property type="entry name" value="AMP-BINDING DOMAIN-CONTAINING PROTEIN-RELATED"/>
    <property type="match status" value="1"/>
</dbReference>
<keyword evidence="2 7" id="KW-0436">Ligase</keyword>
<dbReference type="InterPro" id="IPR000873">
    <property type="entry name" value="AMP-dep_synth/lig_dom"/>
</dbReference>
<dbReference type="Gene3D" id="3.40.50.12780">
    <property type="entry name" value="N-terminal domain of ligase-like"/>
    <property type="match status" value="1"/>
</dbReference>
<evidence type="ECO:0000313" key="9">
    <source>
        <dbReference type="EMBL" id="KNE68492.1"/>
    </source>
</evidence>
<keyword evidence="10" id="KW-1185">Reference proteome</keyword>
<proteinExistence type="inferred from homology"/>
<reference evidence="9 10" key="1">
    <citation type="submission" date="2009-11" db="EMBL/GenBank/DDBJ databases">
        <title>Annotation of Allomyces macrogynus ATCC 38327.</title>
        <authorList>
            <consortium name="The Broad Institute Genome Sequencing Platform"/>
            <person name="Russ C."/>
            <person name="Cuomo C."/>
            <person name="Burger G."/>
            <person name="Gray M.W."/>
            <person name="Holland P.W.H."/>
            <person name="King N."/>
            <person name="Lang F.B.F."/>
            <person name="Roger A.J."/>
            <person name="Ruiz-Trillo I."/>
            <person name="Young S.K."/>
            <person name="Zeng Q."/>
            <person name="Gargeya S."/>
            <person name="Fitzgerald M."/>
            <person name="Haas B."/>
            <person name="Abouelleil A."/>
            <person name="Alvarado L."/>
            <person name="Arachchi H.M."/>
            <person name="Berlin A."/>
            <person name="Chapman S.B."/>
            <person name="Gearin G."/>
            <person name="Goldberg J."/>
            <person name="Griggs A."/>
            <person name="Gujja S."/>
            <person name="Hansen M."/>
            <person name="Heiman D."/>
            <person name="Howarth C."/>
            <person name="Larimer J."/>
            <person name="Lui A."/>
            <person name="MacDonald P.J.P."/>
            <person name="McCowen C."/>
            <person name="Montmayeur A."/>
            <person name="Murphy C."/>
            <person name="Neiman D."/>
            <person name="Pearson M."/>
            <person name="Priest M."/>
            <person name="Roberts A."/>
            <person name="Saif S."/>
            <person name="Shea T."/>
            <person name="Sisk P."/>
            <person name="Stolte C."/>
            <person name="Sykes S."/>
            <person name="Wortman J."/>
            <person name="Nusbaum C."/>
            <person name="Birren B."/>
        </authorList>
    </citation>
    <scope>NUCLEOTIDE SEQUENCE [LARGE SCALE GENOMIC DNA]</scope>
    <source>
        <strain evidence="9 10">ATCC 38327</strain>
    </source>
</reference>
<dbReference type="eggNOG" id="KOG1256">
    <property type="taxonomic scope" value="Eukaryota"/>
</dbReference>
<dbReference type="SUPFAM" id="SSF56801">
    <property type="entry name" value="Acetyl-CoA synthetase-like"/>
    <property type="match status" value="1"/>
</dbReference>
<keyword evidence="3 7" id="KW-0547">Nucleotide-binding</keyword>
<dbReference type="EC" id="6.2.1.3" evidence="6 7"/>
<comment type="similarity">
    <text evidence="1 7">Belongs to the ATP-dependent AMP-binding enzyme family.</text>
</comment>
<dbReference type="OMA" id="SHVYGLM"/>
<evidence type="ECO:0000256" key="2">
    <source>
        <dbReference type="ARBA" id="ARBA00022598"/>
    </source>
</evidence>
<dbReference type="InterPro" id="IPR042099">
    <property type="entry name" value="ANL_N_sf"/>
</dbReference>
<dbReference type="OrthoDB" id="1700726at2759"/>
<dbReference type="Proteomes" id="UP000054350">
    <property type="component" value="Unassembled WGS sequence"/>
</dbReference>
<dbReference type="GO" id="GO:0005783">
    <property type="term" value="C:endoplasmic reticulum"/>
    <property type="evidence" value="ECO:0007669"/>
    <property type="project" value="TreeGrafter"/>
</dbReference>
<dbReference type="EMBL" id="GG745357">
    <property type="protein sequence ID" value="KNE68492.1"/>
    <property type="molecule type" value="Genomic_DNA"/>
</dbReference>
<dbReference type="InterPro" id="IPR020845">
    <property type="entry name" value="AMP-binding_CS"/>
</dbReference>
<evidence type="ECO:0000256" key="3">
    <source>
        <dbReference type="ARBA" id="ARBA00022741"/>
    </source>
</evidence>
<organism evidence="9 10">
    <name type="scientific">Allomyces macrogynus (strain ATCC 38327)</name>
    <name type="common">Allomyces javanicus var. macrogynus</name>
    <dbReference type="NCBI Taxonomy" id="578462"/>
    <lineage>
        <taxon>Eukaryota</taxon>
        <taxon>Fungi</taxon>
        <taxon>Fungi incertae sedis</taxon>
        <taxon>Blastocladiomycota</taxon>
        <taxon>Blastocladiomycetes</taxon>
        <taxon>Blastocladiales</taxon>
        <taxon>Blastocladiaceae</taxon>
        <taxon>Allomyces</taxon>
    </lineage>
</organism>
<comment type="function">
    <text evidence="7">Catalyzes the conversion of long-chain fatty acids to their active form acyl-CoAs for both synthesis of cellular lipids, and degradation via beta-oxidation.</text>
</comment>
<keyword evidence="7" id="KW-0443">Lipid metabolism</keyword>
<evidence type="ECO:0000256" key="7">
    <source>
        <dbReference type="RuleBase" id="RU369030"/>
    </source>
</evidence>
<dbReference type="AlphaFoldDB" id="A0A0L0T189"/>
<evidence type="ECO:0000256" key="1">
    <source>
        <dbReference type="ARBA" id="ARBA00006432"/>
    </source>
</evidence>
<feature type="domain" description="AMP-dependent synthetase/ligase" evidence="8">
    <location>
        <begin position="89"/>
        <end position="459"/>
    </location>
</feature>
<evidence type="ECO:0000256" key="4">
    <source>
        <dbReference type="ARBA" id="ARBA00022832"/>
    </source>
</evidence>
<reference evidence="10" key="2">
    <citation type="submission" date="2009-11" db="EMBL/GenBank/DDBJ databases">
        <title>The Genome Sequence of Allomyces macrogynus strain ATCC 38327.</title>
        <authorList>
            <consortium name="The Broad Institute Genome Sequencing Platform"/>
            <person name="Russ C."/>
            <person name="Cuomo C."/>
            <person name="Shea T."/>
            <person name="Young S.K."/>
            <person name="Zeng Q."/>
            <person name="Koehrsen M."/>
            <person name="Haas B."/>
            <person name="Borodovsky M."/>
            <person name="Guigo R."/>
            <person name="Alvarado L."/>
            <person name="Berlin A."/>
            <person name="Borenstein D."/>
            <person name="Chen Z."/>
            <person name="Engels R."/>
            <person name="Freedman E."/>
            <person name="Gellesch M."/>
            <person name="Goldberg J."/>
            <person name="Griggs A."/>
            <person name="Gujja S."/>
            <person name="Heiman D."/>
            <person name="Hepburn T."/>
            <person name="Howarth C."/>
            <person name="Jen D."/>
            <person name="Larson L."/>
            <person name="Lewis B."/>
            <person name="Mehta T."/>
            <person name="Park D."/>
            <person name="Pearson M."/>
            <person name="Roberts A."/>
            <person name="Saif S."/>
            <person name="Shenoy N."/>
            <person name="Sisk P."/>
            <person name="Stolte C."/>
            <person name="Sykes S."/>
            <person name="Walk T."/>
            <person name="White J."/>
            <person name="Yandava C."/>
            <person name="Burger G."/>
            <person name="Gray M.W."/>
            <person name="Holland P.W.H."/>
            <person name="King N."/>
            <person name="Lang F.B.F."/>
            <person name="Roger A.J."/>
            <person name="Ruiz-Trillo I."/>
            <person name="Lander E."/>
            <person name="Nusbaum C."/>
        </authorList>
    </citation>
    <scope>NUCLEOTIDE SEQUENCE [LARGE SCALE GENOMIC DNA]</scope>
    <source>
        <strain evidence="10">ATCC 38327</strain>
    </source>
</reference>
<accession>A0A0L0T189</accession>
<dbReference type="VEuPathDB" id="FungiDB:AMAG_12668"/>
<dbReference type="InterPro" id="IPR045311">
    <property type="entry name" value="LC-FACS_euk"/>
</dbReference>
<dbReference type="Pfam" id="PF00501">
    <property type="entry name" value="AMP-binding"/>
    <property type="match status" value="1"/>
</dbReference>
<dbReference type="PROSITE" id="PS00455">
    <property type="entry name" value="AMP_BINDING"/>
    <property type="match status" value="1"/>
</dbReference>
<keyword evidence="5 7" id="KW-0067">ATP-binding</keyword>
<evidence type="ECO:0000259" key="8">
    <source>
        <dbReference type="Pfam" id="PF00501"/>
    </source>
</evidence>
<dbReference type="PANTHER" id="PTHR43272">
    <property type="entry name" value="LONG-CHAIN-FATTY-ACID--COA LIGASE"/>
    <property type="match status" value="1"/>
</dbReference>
<sequence length="663" mass="72051">MATDSHAPAYNAVKRINLKKQAVPVPGSAQPGSTPAYRLASTSASLVPCNPVTKARTLYANFQYAATHYTDDPPARAKGEPVARLEKWHVGLYSINRPEWLIAEGACNCYSLVSVPLYDTLGPDALEYIVNHAEVQVVVASADRLINLVQVRDKCPGLKVIVSMDPLDSAAAGYLKLWAAEKDLVIISINEVEDLGRTAPLKHHPPTPEDLCTICYTSGTTGNPKGAMLTHGNMAATNMLGYHGLVYGRDDTHLSYLPLSHIFERAVVAMAMAGGSKVAFYRGDVTLLVEDIVASQPTAFISVPRLLNRIHAKLRAGTVDAPGIKGALFRKAYAAKIAQLESGGGYEHGFWDRLLFNKVKAVLGGKLRFVVSGSAPLHRDVMQFLRVALCCEVLEGFGQTENAAVCSVQLMGEHVPAQVGVPIASCEVKLVDVGEMGYFAKENRGEICIRGYNVFKGYWKDVEKTKETIDDDGWLHTGDIGTIDARGCIAIIDRKKALLKLSQGEYVAPEKIENTYALCPLVLQMFVHGDSLQSELVAMMVPEPEAFLSFVKAELGFPSATAADIPKLCKDPKVVAAVLHELTVVGKEQKLRGFEFVKALHLDPAPWTVESGILTPSFKLKRPQAAQKYRATIDAMYAQLAADQKVGKNEARAPIESMEKAKL</sequence>